<accession>A0A0U1QV47</accession>
<gene>
    <name evidence="1" type="ordered locus">YpsIP31758_2146</name>
</gene>
<proteinExistence type="predicted"/>
<sequence length="39" mass="4657">MDLGGACYRFFWDEAKKYSLINYFFCCISEVSNHLLMIK</sequence>
<protein>
    <submittedName>
        <fullName evidence="1">Uncharacterized protein</fullName>
    </submittedName>
</protein>
<dbReference type="KEGG" id="ypi:YpsIP31758_2146"/>
<organism evidence="1 2">
    <name type="scientific">Yersinia pseudotuberculosis serotype O:1b (strain IP 31758)</name>
    <dbReference type="NCBI Taxonomy" id="349747"/>
    <lineage>
        <taxon>Bacteria</taxon>
        <taxon>Pseudomonadati</taxon>
        <taxon>Pseudomonadota</taxon>
        <taxon>Gammaproteobacteria</taxon>
        <taxon>Enterobacterales</taxon>
        <taxon>Yersiniaceae</taxon>
        <taxon>Yersinia</taxon>
    </lineage>
</organism>
<dbReference type="HOGENOM" id="CLU_3319656_0_0_6"/>
<dbReference type="Proteomes" id="UP000002412">
    <property type="component" value="Chromosome"/>
</dbReference>
<evidence type="ECO:0000313" key="2">
    <source>
        <dbReference type="Proteomes" id="UP000002412"/>
    </source>
</evidence>
<dbReference type="EMBL" id="CP000720">
    <property type="protein sequence ID" value="ABS46353.1"/>
    <property type="molecule type" value="Genomic_DNA"/>
</dbReference>
<dbReference type="AlphaFoldDB" id="A0A0U1QV47"/>
<evidence type="ECO:0000313" key="1">
    <source>
        <dbReference type="EMBL" id="ABS46353.1"/>
    </source>
</evidence>
<name>A0A0U1QV47_YERP3</name>
<reference evidence="1 2" key="1">
    <citation type="journal article" date="2007" name="PLoS Genet.">
        <title>The complete genome sequence of Yersinia pseudotuberculosis IP31758, the causative agent of Far East scarlet-like fever.</title>
        <authorList>
            <person name="Eppinger M."/>
            <person name="Rosovitz M.J."/>
            <person name="Fricke W.F."/>
            <person name="Rasko D.A."/>
            <person name="Kokorina G."/>
            <person name="Fayolle C."/>
            <person name="Lindler L.E."/>
            <person name="Carniel E."/>
            <person name="Ravel J."/>
        </authorList>
    </citation>
    <scope>NUCLEOTIDE SEQUENCE [LARGE SCALE GENOMIC DNA]</scope>
    <source>
        <strain evidence="1 2">IP 31758</strain>
    </source>
</reference>